<organism evidence="2 3">
    <name type="scientific">Funneliformis caledonium</name>
    <dbReference type="NCBI Taxonomy" id="1117310"/>
    <lineage>
        <taxon>Eukaryota</taxon>
        <taxon>Fungi</taxon>
        <taxon>Fungi incertae sedis</taxon>
        <taxon>Mucoromycota</taxon>
        <taxon>Glomeromycotina</taxon>
        <taxon>Glomeromycetes</taxon>
        <taxon>Glomerales</taxon>
        <taxon>Glomeraceae</taxon>
        <taxon>Funneliformis</taxon>
    </lineage>
</organism>
<proteinExistence type="predicted"/>
<evidence type="ECO:0000256" key="1">
    <source>
        <dbReference type="SAM" id="Coils"/>
    </source>
</evidence>
<dbReference type="EMBL" id="CAJVPQ010015080">
    <property type="protein sequence ID" value="CAG8741532.1"/>
    <property type="molecule type" value="Genomic_DNA"/>
</dbReference>
<dbReference type="Proteomes" id="UP000789570">
    <property type="component" value="Unassembled WGS sequence"/>
</dbReference>
<name>A0A9N9NIQ7_9GLOM</name>
<gene>
    <name evidence="2" type="ORF">FCALED_LOCUS15651</name>
</gene>
<keyword evidence="1" id="KW-0175">Coiled coil</keyword>
<dbReference type="AlphaFoldDB" id="A0A9N9NIQ7"/>
<feature type="coiled-coil region" evidence="1">
    <location>
        <begin position="2"/>
        <end position="46"/>
    </location>
</feature>
<evidence type="ECO:0000313" key="2">
    <source>
        <dbReference type="EMBL" id="CAG8741532.1"/>
    </source>
</evidence>
<protein>
    <submittedName>
        <fullName evidence="2">14142_t:CDS:1</fullName>
    </submittedName>
</protein>
<sequence>EVLELREQLASLQALLNKSEYEEVTLEDLKNSIHEMNLRLPALENDSAVLNFMYEVKRYSPQNDQDQQNALTTFSKMCQLYRFGESDDPSLSVFLPFTCGCKVLENDSSQAILKHLIAELEA</sequence>
<keyword evidence="3" id="KW-1185">Reference proteome</keyword>
<accession>A0A9N9NIQ7</accession>
<comment type="caution">
    <text evidence="2">The sequence shown here is derived from an EMBL/GenBank/DDBJ whole genome shotgun (WGS) entry which is preliminary data.</text>
</comment>
<dbReference type="OrthoDB" id="2414517at2759"/>
<reference evidence="2" key="1">
    <citation type="submission" date="2021-06" db="EMBL/GenBank/DDBJ databases">
        <authorList>
            <person name="Kallberg Y."/>
            <person name="Tangrot J."/>
            <person name="Rosling A."/>
        </authorList>
    </citation>
    <scope>NUCLEOTIDE SEQUENCE</scope>
    <source>
        <strain evidence="2">UK204</strain>
    </source>
</reference>
<evidence type="ECO:0000313" key="3">
    <source>
        <dbReference type="Proteomes" id="UP000789570"/>
    </source>
</evidence>
<feature type="non-terminal residue" evidence="2">
    <location>
        <position position="122"/>
    </location>
</feature>